<gene>
    <name evidence="1" type="ORF">CS062_25020</name>
</gene>
<organism evidence="1 2">
    <name type="scientific">Roseateles chitinivorans</name>
    <dbReference type="NCBI Taxonomy" id="2917965"/>
    <lineage>
        <taxon>Bacteria</taxon>
        <taxon>Pseudomonadati</taxon>
        <taxon>Pseudomonadota</taxon>
        <taxon>Betaproteobacteria</taxon>
        <taxon>Burkholderiales</taxon>
        <taxon>Sphaerotilaceae</taxon>
        <taxon>Roseateles</taxon>
    </lineage>
</organism>
<sequence length="85" mass="9561">MASTIATLCARADPAIVNWTVTIPMDPAVLPETTLQLSLSPHWLALRFSTLSPQSHHLVCRYRPRLLEQLERLPQLPHGIDIEVL</sequence>
<evidence type="ECO:0008006" key="3">
    <source>
        <dbReference type="Google" id="ProtNLM"/>
    </source>
</evidence>
<keyword evidence="2" id="KW-1185">Reference proteome</keyword>
<reference evidence="1 2" key="1">
    <citation type="submission" date="2017-11" db="EMBL/GenBank/DDBJ databases">
        <title>Draft genome sequence of Mitsuaria sp. HWN-4.</title>
        <authorList>
            <person name="Gundlapally S.R."/>
        </authorList>
    </citation>
    <scope>NUCLEOTIDE SEQUENCE [LARGE SCALE GENOMIC DNA]</scope>
    <source>
        <strain evidence="1 2">HWN-4</strain>
    </source>
</reference>
<comment type="caution">
    <text evidence="1">The sequence shown here is derived from an EMBL/GenBank/DDBJ whole genome shotgun (WGS) entry which is preliminary data.</text>
</comment>
<dbReference type="Pfam" id="PF09483">
    <property type="entry name" value="HpaP"/>
    <property type="match status" value="1"/>
</dbReference>
<name>A0A2G9C1Z4_9BURK</name>
<evidence type="ECO:0000313" key="2">
    <source>
        <dbReference type="Proteomes" id="UP000231501"/>
    </source>
</evidence>
<evidence type="ECO:0000313" key="1">
    <source>
        <dbReference type="EMBL" id="PIM50436.1"/>
    </source>
</evidence>
<proteinExistence type="predicted"/>
<dbReference type="AlphaFoldDB" id="A0A2G9C1Z4"/>
<dbReference type="InterPro" id="IPR013390">
    <property type="entry name" value="T3SS_HpaP"/>
</dbReference>
<dbReference type="Proteomes" id="UP000231501">
    <property type="component" value="Unassembled WGS sequence"/>
</dbReference>
<accession>A0A2G9C1Z4</accession>
<protein>
    <recommendedName>
        <fullName evidence="3">Flagellar hook-length control protein FliK</fullName>
    </recommendedName>
</protein>
<dbReference type="EMBL" id="PEOG01000158">
    <property type="protein sequence ID" value="PIM50436.1"/>
    <property type="molecule type" value="Genomic_DNA"/>
</dbReference>